<reference evidence="7 8" key="1">
    <citation type="journal article" date="2010" name="J. Bacteriol.">
        <title>Biochemical characterization of a novel indole prenyltransferase from Streptomyces sp. SN-593.</title>
        <authorList>
            <person name="Takahashi S."/>
            <person name="Takagi H."/>
            <person name="Toyoda A."/>
            <person name="Uramoto M."/>
            <person name="Nogawa T."/>
            <person name="Ueki M."/>
            <person name="Sakaki Y."/>
            <person name="Osada H."/>
        </authorList>
    </citation>
    <scope>NUCLEOTIDE SEQUENCE [LARGE SCALE GENOMIC DNA]</scope>
    <source>
        <strain evidence="7 8">SN-593</strain>
    </source>
</reference>
<dbReference type="SUPFAM" id="SSF53383">
    <property type="entry name" value="PLP-dependent transferases"/>
    <property type="match status" value="1"/>
</dbReference>
<keyword evidence="3 7" id="KW-0032">Aminotransferase</keyword>
<sequence length="660" mass="66089">MSGPYYVGVGASRAADAAEVLALVRAALTEVAVLAWARAPEPVPLPVPAPAAPGNDADAAGDGGPRDPSRDLPHPAYRRGDQRGPSTPGPGTGLRQEQSRDRSPAHPGAARPRVAPPPVPAAATATGPDGPDSGAGTGRDVPASGSGLPSHGALLVAVLATAAGKERSPSIAGAAARLGVEVVAFAPDTLARVAVPTPSEVALGTLGTPSVAEAAALLAAGPGAELALTKRKSAHATVAVAVRGPRRAVPSAAVPSAVPSAALSGAAAGPLAATPSPAPGAFRDRGPAPPGAPDVYPDGHDLRHHGDAEVGDGLVDLAVNVRQGTPPGWLVEVIGGTLSGLAAYPDGRAARHAVAARHGRADAEVLLTAGAAEAFVLLARVLRPRRAVVVHPQFTEPEAALRAAGHVVERVLLDASDGFRLHPGKVPADADLVVLGNPTNPTSVLHPAALVRELARPGRTLVVDEAFMDAVPGERESLAGAVGPDRAVGGAGAAGGAGTVPGLVVLRSLTKTWGLAGLRIGYVLAAEELIAQLAAAQPLWAVSSPALAAAGACVTASAVEEAARAARQVAADRAHLLARLREVPGVHVAGDAPAAPFVLLRTPGADRVRAALRESGYAVRRGDTFPGLGPDWLRVAVRDRRTTDGFVDALCAVLTSRPAR</sequence>
<name>A0A7U3UPZ0_9ACTN</name>
<dbReference type="AlphaFoldDB" id="A0A7U3UPZ0"/>
<keyword evidence="8" id="KW-1185">Reference proteome</keyword>
<proteinExistence type="inferred from homology"/>
<dbReference type="Proteomes" id="UP000595703">
    <property type="component" value="Chromosome"/>
</dbReference>
<evidence type="ECO:0000256" key="1">
    <source>
        <dbReference type="ARBA" id="ARBA00001933"/>
    </source>
</evidence>
<evidence type="ECO:0000259" key="6">
    <source>
        <dbReference type="Pfam" id="PF01890"/>
    </source>
</evidence>
<keyword evidence="3 7" id="KW-0808">Transferase</keyword>
<dbReference type="NCBIfam" id="NF005915">
    <property type="entry name" value="PRK07908.1"/>
    <property type="match status" value="1"/>
</dbReference>
<dbReference type="CDD" id="cd00609">
    <property type="entry name" value="AAT_like"/>
    <property type="match status" value="1"/>
</dbReference>
<evidence type="ECO:0000259" key="5">
    <source>
        <dbReference type="Pfam" id="PF00155"/>
    </source>
</evidence>
<feature type="compositionally biased region" description="Basic and acidic residues" evidence="4">
    <location>
        <begin position="64"/>
        <end position="82"/>
    </location>
</feature>
<evidence type="ECO:0000313" key="7">
    <source>
        <dbReference type="EMBL" id="BBA96578.1"/>
    </source>
</evidence>
<feature type="domain" description="CobE/GbiG C-terminal" evidence="6">
    <location>
        <begin position="156"/>
        <end position="241"/>
    </location>
</feature>
<organism evidence="7 8">
    <name type="scientific">Actinacidiphila reveromycinica</name>
    <dbReference type="NCBI Taxonomy" id="659352"/>
    <lineage>
        <taxon>Bacteria</taxon>
        <taxon>Bacillati</taxon>
        <taxon>Actinomycetota</taxon>
        <taxon>Actinomycetes</taxon>
        <taxon>Kitasatosporales</taxon>
        <taxon>Streptomycetaceae</taxon>
        <taxon>Actinacidiphila</taxon>
    </lineage>
</organism>
<dbReference type="RefSeq" id="WP_237404608.1">
    <property type="nucleotide sequence ID" value="NZ_AP018365.1"/>
</dbReference>
<dbReference type="EC" id="2.6.1.-" evidence="3"/>
<dbReference type="EMBL" id="AP018365">
    <property type="protein sequence ID" value="BBA96578.1"/>
    <property type="molecule type" value="Genomic_DNA"/>
</dbReference>
<reference evidence="7 8" key="3">
    <citation type="journal article" date="2011" name="Nat. Chem. Biol.">
        <title>Reveromycin A biosynthesis uses RevG and RevJ for stereospecific spiroacetal formation.</title>
        <authorList>
            <person name="Takahashi S."/>
            <person name="Toyoda A."/>
            <person name="Sekiyama Y."/>
            <person name="Takagi H."/>
            <person name="Nogawa T."/>
            <person name="Uramoto M."/>
            <person name="Suzuki R."/>
            <person name="Koshino H."/>
            <person name="Kumano T."/>
            <person name="Panthee S."/>
            <person name="Dairi T."/>
            <person name="Ishikawa J."/>
            <person name="Ikeda H."/>
            <person name="Sakaki Y."/>
            <person name="Osada H."/>
        </authorList>
    </citation>
    <scope>NUCLEOTIDE SEQUENCE [LARGE SCALE GENOMIC DNA]</scope>
    <source>
        <strain evidence="7 8">SN-593</strain>
    </source>
</reference>
<dbReference type="PANTHER" id="PTHR42885:SF1">
    <property type="entry name" value="THREONINE-PHOSPHATE DECARBOXYLASE"/>
    <property type="match status" value="1"/>
</dbReference>
<feature type="domain" description="Aminotransferase class I/classII large" evidence="5">
    <location>
        <begin position="316"/>
        <end position="650"/>
    </location>
</feature>
<dbReference type="InterPro" id="IPR004838">
    <property type="entry name" value="NHTrfase_class1_PyrdxlP-BS"/>
</dbReference>
<feature type="region of interest" description="Disordered" evidence="4">
    <location>
        <begin position="46"/>
        <end position="147"/>
    </location>
</feature>
<dbReference type="PROSITE" id="PS00105">
    <property type="entry name" value="AA_TRANSFER_CLASS_1"/>
    <property type="match status" value="1"/>
</dbReference>
<feature type="compositionally biased region" description="Low complexity" evidence="4">
    <location>
        <begin position="268"/>
        <end position="281"/>
    </location>
</feature>
<evidence type="ECO:0000256" key="3">
    <source>
        <dbReference type="RuleBase" id="RU000481"/>
    </source>
</evidence>
<comment type="cofactor">
    <cofactor evidence="1 3">
        <name>pyridoxal 5'-phosphate</name>
        <dbReference type="ChEBI" id="CHEBI:597326"/>
    </cofactor>
</comment>
<dbReference type="SUPFAM" id="SSF159664">
    <property type="entry name" value="CobE/GbiG C-terminal domain-like"/>
    <property type="match status" value="1"/>
</dbReference>
<dbReference type="Pfam" id="PF00155">
    <property type="entry name" value="Aminotran_1_2"/>
    <property type="match status" value="1"/>
</dbReference>
<accession>A0A7U3UPZ0</accession>
<reference evidence="7 8" key="2">
    <citation type="journal article" date="2011" name="J. Antibiot.">
        <title>Furaquinocins I and J: novel polyketide isoprenoid hybrid compounds from Streptomyces reveromyceticus SN-593.</title>
        <authorList>
            <person name="Panthee S."/>
            <person name="Takahashi S."/>
            <person name="Takagi H."/>
            <person name="Nogawa T."/>
            <person name="Oowada E."/>
            <person name="Uramoto M."/>
            <person name="Osada H."/>
        </authorList>
    </citation>
    <scope>NUCLEOTIDE SEQUENCE [LARGE SCALE GENOMIC DNA]</scope>
    <source>
        <strain evidence="7 8">SN-593</strain>
    </source>
</reference>
<dbReference type="Gene3D" id="3.90.1150.10">
    <property type="entry name" value="Aspartate Aminotransferase, domain 1"/>
    <property type="match status" value="1"/>
</dbReference>
<dbReference type="KEGG" id="arev:RVR_1933"/>
<dbReference type="InterPro" id="IPR036518">
    <property type="entry name" value="CobE/GbiG_C_sf"/>
</dbReference>
<dbReference type="InterPro" id="IPR015424">
    <property type="entry name" value="PyrdxlP-dep_Trfase"/>
</dbReference>
<keyword evidence="2" id="KW-0663">Pyridoxal phosphate</keyword>
<dbReference type="PANTHER" id="PTHR42885">
    <property type="entry name" value="HISTIDINOL-PHOSPHATE AMINOTRANSFERASE-RELATED"/>
    <property type="match status" value="1"/>
</dbReference>
<dbReference type="GO" id="GO:0009236">
    <property type="term" value="P:cobalamin biosynthetic process"/>
    <property type="evidence" value="ECO:0007669"/>
    <property type="project" value="InterPro"/>
</dbReference>
<dbReference type="Gene3D" id="3.40.640.10">
    <property type="entry name" value="Type I PLP-dependent aspartate aminotransferase-like (Major domain)"/>
    <property type="match status" value="1"/>
</dbReference>
<evidence type="ECO:0000313" key="8">
    <source>
        <dbReference type="Proteomes" id="UP000595703"/>
    </source>
</evidence>
<dbReference type="InterPro" id="IPR015422">
    <property type="entry name" value="PyrdxlP-dep_Trfase_small"/>
</dbReference>
<dbReference type="GO" id="GO:0008483">
    <property type="term" value="F:transaminase activity"/>
    <property type="evidence" value="ECO:0007669"/>
    <property type="project" value="UniProtKB-KW"/>
</dbReference>
<comment type="similarity">
    <text evidence="3">Belongs to the class-I pyridoxal-phosphate-dependent aminotransferase family.</text>
</comment>
<dbReference type="GO" id="GO:0030170">
    <property type="term" value="F:pyridoxal phosphate binding"/>
    <property type="evidence" value="ECO:0007669"/>
    <property type="project" value="InterPro"/>
</dbReference>
<dbReference type="Pfam" id="PF01890">
    <property type="entry name" value="CbiG_C"/>
    <property type="match status" value="1"/>
</dbReference>
<dbReference type="InterPro" id="IPR002750">
    <property type="entry name" value="CobE/GbiG_C"/>
</dbReference>
<dbReference type="Gene3D" id="3.30.420.180">
    <property type="entry name" value="CobE/GbiG C-terminal domain"/>
    <property type="match status" value="1"/>
</dbReference>
<dbReference type="InterPro" id="IPR004839">
    <property type="entry name" value="Aminotransferase_I/II_large"/>
</dbReference>
<feature type="region of interest" description="Disordered" evidence="4">
    <location>
        <begin position="268"/>
        <end position="294"/>
    </location>
</feature>
<evidence type="ECO:0000256" key="4">
    <source>
        <dbReference type="SAM" id="MobiDB-lite"/>
    </source>
</evidence>
<protein>
    <recommendedName>
        <fullName evidence="3">Aminotransferase</fullName>
        <ecNumber evidence="3">2.6.1.-</ecNumber>
    </recommendedName>
</protein>
<gene>
    <name evidence="7" type="ORF">RVR_1933</name>
</gene>
<dbReference type="InterPro" id="IPR015421">
    <property type="entry name" value="PyrdxlP-dep_Trfase_major"/>
</dbReference>
<evidence type="ECO:0000256" key="2">
    <source>
        <dbReference type="ARBA" id="ARBA00022898"/>
    </source>
</evidence>
<reference evidence="7 8" key="4">
    <citation type="journal article" date="2020" name="Sci. Rep.">
        <title>beta-carboline chemical signals induce reveromycin production through a LuxR family regulator in Streptomyces sp. SN-593.</title>
        <authorList>
            <person name="Panthee S."/>
            <person name="Kito N."/>
            <person name="Hayashi T."/>
            <person name="Shimizu T."/>
            <person name="Ishikawa J."/>
            <person name="Hamamoto H."/>
            <person name="Osada H."/>
            <person name="Takahashi S."/>
        </authorList>
    </citation>
    <scope>NUCLEOTIDE SEQUENCE [LARGE SCALE GENOMIC DNA]</scope>
    <source>
        <strain evidence="7 8">SN-593</strain>
    </source>
</reference>